<dbReference type="AlphaFoldDB" id="A0A517M7R9"/>
<sequence length="81" mass="8241">MPEFVLSLCQLVAADKSLDVAAASVEGESIDRARVARSLGNGGHQTPSLPSTIPTSNDGGLASCCWLGCPAEKSLKIASPS</sequence>
<dbReference type="KEGG" id="ruv:EC9_51440"/>
<evidence type="ECO:0000313" key="2">
    <source>
        <dbReference type="Proteomes" id="UP000319557"/>
    </source>
</evidence>
<organism evidence="1 2">
    <name type="scientific">Rosistilla ulvae</name>
    <dbReference type="NCBI Taxonomy" id="1930277"/>
    <lineage>
        <taxon>Bacteria</taxon>
        <taxon>Pseudomonadati</taxon>
        <taxon>Planctomycetota</taxon>
        <taxon>Planctomycetia</taxon>
        <taxon>Pirellulales</taxon>
        <taxon>Pirellulaceae</taxon>
        <taxon>Rosistilla</taxon>
    </lineage>
</organism>
<name>A0A517M7R9_9BACT</name>
<dbReference type="EMBL" id="CP036261">
    <property type="protein sequence ID" value="QDS90926.1"/>
    <property type="molecule type" value="Genomic_DNA"/>
</dbReference>
<reference evidence="1 2" key="1">
    <citation type="submission" date="2019-02" db="EMBL/GenBank/DDBJ databases">
        <title>Deep-cultivation of Planctomycetes and their phenomic and genomic characterization uncovers novel biology.</title>
        <authorList>
            <person name="Wiegand S."/>
            <person name="Jogler M."/>
            <person name="Boedeker C."/>
            <person name="Pinto D."/>
            <person name="Vollmers J."/>
            <person name="Rivas-Marin E."/>
            <person name="Kohn T."/>
            <person name="Peeters S.H."/>
            <person name="Heuer A."/>
            <person name="Rast P."/>
            <person name="Oberbeckmann S."/>
            <person name="Bunk B."/>
            <person name="Jeske O."/>
            <person name="Meyerdierks A."/>
            <person name="Storesund J.E."/>
            <person name="Kallscheuer N."/>
            <person name="Luecker S."/>
            <person name="Lage O.M."/>
            <person name="Pohl T."/>
            <person name="Merkel B.J."/>
            <person name="Hornburger P."/>
            <person name="Mueller R.-W."/>
            <person name="Bruemmer F."/>
            <person name="Labrenz M."/>
            <person name="Spormann A.M."/>
            <person name="Op den Camp H."/>
            <person name="Overmann J."/>
            <person name="Amann R."/>
            <person name="Jetten M.S.M."/>
            <person name="Mascher T."/>
            <person name="Medema M.H."/>
            <person name="Devos D.P."/>
            <person name="Kaster A.-K."/>
            <person name="Ovreas L."/>
            <person name="Rohde M."/>
            <person name="Galperin M.Y."/>
            <person name="Jogler C."/>
        </authorList>
    </citation>
    <scope>NUCLEOTIDE SEQUENCE [LARGE SCALE GENOMIC DNA]</scope>
    <source>
        <strain evidence="1 2">EC9</strain>
    </source>
</reference>
<dbReference type="Proteomes" id="UP000319557">
    <property type="component" value="Chromosome"/>
</dbReference>
<protein>
    <submittedName>
        <fullName evidence="1">Uncharacterized protein</fullName>
    </submittedName>
</protein>
<accession>A0A517M7R9</accession>
<proteinExistence type="predicted"/>
<keyword evidence="2" id="KW-1185">Reference proteome</keyword>
<evidence type="ECO:0000313" key="1">
    <source>
        <dbReference type="EMBL" id="QDS90926.1"/>
    </source>
</evidence>
<gene>
    <name evidence="1" type="ORF">EC9_51440</name>
</gene>